<dbReference type="Proteomes" id="UP001652625">
    <property type="component" value="Chromosome 11"/>
</dbReference>
<evidence type="ECO:0000313" key="5">
    <source>
        <dbReference type="Proteomes" id="UP001652625"/>
    </source>
</evidence>
<keyword evidence="1" id="KW-1015">Disulfide bond</keyword>
<name>A0ABM4CVP6_HYDVU</name>
<feature type="chain" id="PRO_5045749600" evidence="3">
    <location>
        <begin position="22"/>
        <end position="626"/>
    </location>
</feature>
<sequence>MKMKTLVLLVTLALTANIAFCIKCRKGDIECYNKNFIDSYKKERKNTQSAISEDIQKSGDSQKVKQYEHKGFKDHKNFAKIKKFPKFEKFHTTEKYNQKNIFNNNPQLTERPRLKVLHNSHYSKEASSSNRYRINGNERKLKSVDINANKEGERINNERSLFESPAFHQAQFFKISPFLREHSVWEGETDFDKVVTNEWKKFDANELERANANVALKKDDKSEDLVHEKLTSGLMSARKMLQLPPFVSLMQNPILGSSSLAESVTEAFKKINENNKSLWKTFDGASTNIFDNFNISKGIFDNLESSTEIFNNFGNFTKSIHQVSDRFSKMFLKLAKTHNKMDKYLQKNVKKCSSLKNLSNESLADFNAGCVVCKAITSIIYFQVKFANATIEIIEKAIQKICNVFPYAKDECDFFLKHIDQVVQLVLKGLSPQKICEELKYCNETFSEGKFLCEDGVIETKKDKVEGKFVSRITSWISSDGFGCSTCKFVSKAIHVVMESTNSTNEMITQLINDTCSLFSNALETCDHYVTKGGELVELIRSQTEPVDVCKKIMKCNNDMSFNIFQSVISASEVENIKSKDSSESSETKTDIDIEKDELNKIEEPLVKSDSQSENSMGAFVASPTE</sequence>
<dbReference type="SUPFAM" id="SSF47862">
    <property type="entry name" value="Saposin"/>
    <property type="match status" value="2"/>
</dbReference>
<gene>
    <name evidence="6" type="primary">LOC100207040</name>
</gene>
<feature type="domain" description="Saposin B-type" evidence="4">
    <location>
        <begin position="366"/>
        <end position="446"/>
    </location>
</feature>
<keyword evidence="3" id="KW-0732">Signal</keyword>
<dbReference type="PROSITE" id="PS50015">
    <property type="entry name" value="SAP_B"/>
    <property type="match status" value="2"/>
</dbReference>
<feature type="region of interest" description="Disordered" evidence="2">
    <location>
        <begin position="576"/>
        <end position="626"/>
    </location>
</feature>
<dbReference type="InterPro" id="IPR051428">
    <property type="entry name" value="Sphingo_Act-Surfact_Prot"/>
</dbReference>
<dbReference type="GeneID" id="100207040"/>
<accession>A0ABM4CVP6</accession>
<evidence type="ECO:0000256" key="3">
    <source>
        <dbReference type="SAM" id="SignalP"/>
    </source>
</evidence>
<reference evidence="6" key="1">
    <citation type="submission" date="2025-08" db="UniProtKB">
        <authorList>
            <consortium name="RefSeq"/>
        </authorList>
    </citation>
    <scope>IDENTIFICATION</scope>
</reference>
<feature type="signal peptide" evidence="3">
    <location>
        <begin position="1"/>
        <end position="21"/>
    </location>
</feature>
<organism evidence="5 6">
    <name type="scientific">Hydra vulgaris</name>
    <name type="common">Hydra</name>
    <name type="synonym">Hydra attenuata</name>
    <dbReference type="NCBI Taxonomy" id="6087"/>
    <lineage>
        <taxon>Eukaryota</taxon>
        <taxon>Metazoa</taxon>
        <taxon>Cnidaria</taxon>
        <taxon>Hydrozoa</taxon>
        <taxon>Hydroidolina</taxon>
        <taxon>Anthoathecata</taxon>
        <taxon>Aplanulata</taxon>
        <taxon>Hydridae</taxon>
        <taxon>Hydra</taxon>
    </lineage>
</organism>
<dbReference type="RefSeq" id="XP_065666013.1">
    <property type="nucleotide sequence ID" value="XM_065809941.1"/>
</dbReference>
<proteinExistence type="predicted"/>
<dbReference type="InterPro" id="IPR011001">
    <property type="entry name" value="Saposin-like"/>
</dbReference>
<evidence type="ECO:0000256" key="2">
    <source>
        <dbReference type="SAM" id="MobiDB-lite"/>
    </source>
</evidence>
<evidence type="ECO:0000256" key="1">
    <source>
        <dbReference type="ARBA" id="ARBA00023157"/>
    </source>
</evidence>
<feature type="compositionally biased region" description="Basic and acidic residues" evidence="2">
    <location>
        <begin position="576"/>
        <end position="607"/>
    </location>
</feature>
<keyword evidence="5" id="KW-1185">Reference proteome</keyword>
<dbReference type="Gene3D" id="1.10.225.10">
    <property type="entry name" value="Saposin-like"/>
    <property type="match status" value="2"/>
</dbReference>
<protein>
    <submittedName>
        <fullName evidence="6">Uncharacterized protein LOC100207040 isoform X2</fullName>
    </submittedName>
</protein>
<dbReference type="SMART" id="SM00741">
    <property type="entry name" value="SapB"/>
    <property type="match status" value="2"/>
</dbReference>
<evidence type="ECO:0000259" key="4">
    <source>
        <dbReference type="PROSITE" id="PS50015"/>
    </source>
</evidence>
<feature type="domain" description="Saposin B-type" evidence="4">
    <location>
        <begin position="480"/>
        <end position="560"/>
    </location>
</feature>
<dbReference type="PANTHER" id="PTHR11480">
    <property type="entry name" value="SAPOSIN-RELATED"/>
    <property type="match status" value="1"/>
</dbReference>
<evidence type="ECO:0000313" key="6">
    <source>
        <dbReference type="RefSeq" id="XP_065666013.1"/>
    </source>
</evidence>
<dbReference type="InterPro" id="IPR008139">
    <property type="entry name" value="SaposinB_dom"/>
</dbReference>